<comment type="caution">
    <text evidence="1">The sequence shown here is derived from an EMBL/GenBank/DDBJ whole genome shotgun (WGS) entry which is preliminary data.</text>
</comment>
<keyword evidence="2" id="KW-1185">Reference proteome</keyword>
<gene>
    <name evidence="1" type="ORF">BKA59DRAFT_422917</name>
</gene>
<proteinExistence type="predicted"/>
<reference evidence="1" key="1">
    <citation type="journal article" date="2021" name="Nat. Commun.">
        <title>Genetic determinants of endophytism in the Arabidopsis root mycobiome.</title>
        <authorList>
            <person name="Mesny F."/>
            <person name="Miyauchi S."/>
            <person name="Thiergart T."/>
            <person name="Pickel B."/>
            <person name="Atanasova L."/>
            <person name="Karlsson M."/>
            <person name="Huettel B."/>
            <person name="Barry K.W."/>
            <person name="Haridas S."/>
            <person name="Chen C."/>
            <person name="Bauer D."/>
            <person name="Andreopoulos W."/>
            <person name="Pangilinan J."/>
            <person name="LaButti K."/>
            <person name="Riley R."/>
            <person name="Lipzen A."/>
            <person name="Clum A."/>
            <person name="Drula E."/>
            <person name="Henrissat B."/>
            <person name="Kohler A."/>
            <person name="Grigoriev I.V."/>
            <person name="Martin F.M."/>
            <person name="Hacquard S."/>
        </authorList>
    </citation>
    <scope>NUCLEOTIDE SEQUENCE</scope>
    <source>
        <strain evidence="1">MPI-SDFR-AT-0068</strain>
    </source>
</reference>
<dbReference type="EMBL" id="JAGPXF010000005">
    <property type="protein sequence ID" value="KAH7242703.1"/>
    <property type="molecule type" value="Genomic_DNA"/>
</dbReference>
<protein>
    <submittedName>
        <fullName evidence="1">Uncharacterized protein</fullName>
    </submittedName>
</protein>
<accession>A0A8K0RZ17</accession>
<name>A0A8K0RZ17_9HYPO</name>
<evidence type="ECO:0000313" key="2">
    <source>
        <dbReference type="Proteomes" id="UP000813427"/>
    </source>
</evidence>
<organism evidence="1 2">
    <name type="scientific">Fusarium tricinctum</name>
    <dbReference type="NCBI Taxonomy" id="61284"/>
    <lineage>
        <taxon>Eukaryota</taxon>
        <taxon>Fungi</taxon>
        <taxon>Dikarya</taxon>
        <taxon>Ascomycota</taxon>
        <taxon>Pezizomycotina</taxon>
        <taxon>Sordariomycetes</taxon>
        <taxon>Hypocreomycetidae</taxon>
        <taxon>Hypocreales</taxon>
        <taxon>Nectriaceae</taxon>
        <taxon>Fusarium</taxon>
        <taxon>Fusarium tricinctum species complex</taxon>
    </lineage>
</organism>
<dbReference type="OrthoDB" id="5091139at2759"/>
<evidence type="ECO:0000313" key="1">
    <source>
        <dbReference type="EMBL" id="KAH7242703.1"/>
    </source>
</evidence>
<dbReference type="Proteomes" id="UP000813427">
    <property type="component" value="Unassembled WGS sequence"/>
</dbReference>
<sequence>MSSQPNNQEPASRHETILQVQATVQNLTQALQTVDLSSSGDDLGSKFSWIGKCMWPAAVGVTAASIGAAMITKYTTSNGYTSMMTLKDSQGNIVGSWLLASPNPNPNINAFWQNACNADTQKDQHVDGGVSPGSAADFYRATLVDLQAELNRAFDGVLAE</sequence>
<dbReference type="AlphaFoldDB" id="A0A8K0RZ17"/>